<organism evidence="1 2">
    <name type="scientific">Choristoneura fumiferana</name>
    <name type="common">Spruce budworm moth</name>
    <name type="synonym">Archips fumiferana</name>
    <dbReference type="NCBI Taxonomy" id="7141"/>
    <lineage>
        <taxon>Eukaryota</taxon>
        <taxon>Metazoa</taxon>
        <taxon>Ecdysozoa</taxon>
        <taxon>Arthropoda</taxon>
        <taxon>Hexapoda</taxon>
        <taxon>Insecta</taxon>
        <taxon>Pterygota</taxon>
        <taxon>Neoptera</taxon>
        <taxon>Endopterygota</taxon>
        <taxon>Lepidoptera</taxon>
        <taxon>Glossata</taxon>
        <taxon>Ditrysia</taxon>
        <taxon>Tortricoidea</taxon>
        <taxon>Tortricidae</taxon>
        <taxon>Tortricinae</taxon>
        <taxon>Choristoneura</taxon>
    </lineage>
</organism>
<keyword evidence="2" id="KW-1185">Reference proteome</keyword>
<proteinExistence type="predicted"/>
<dbReference type="Proteomes" id="UP001064048">
    <property type="component" value="Chromosome 16"/>
</dbReference>
<gene>
    <name evidence="1" type="ORF">MSG28_009906</name>
</gene>
<name>A0ACC0JCY2_CHOFU</name>
<reference evidence="1 2" key="1">
    <citation type="journal article" date="2022" name="Genome Biol. Evol.">
        <title>The Spruce Budworm Genome: Reconstructing the Evolutionary History of Antifreeze Proteins.</title>
        <authorList>
            <person name="Beliveau C."/>
            <person name="Gagne P."/>
            <person name="Picq S."/>
            <person name="Vernygora O."/>
            <person name="Keeling C.I."/>
            <person name="Pinkney K."/>
            <person name="Doucet D."/>
            <person name="Wen F."/>
            <person name="Johnston J.S."/>
            <person name="Maaroufi H."/>
            <person name="Boyle B."/>
            <person name="Laroche J."/>
            <person name="Dewar K."/>
            <person name="Juretic N."/>
            <person name="Blackburn G."/>
            <person name="Nisole A."/>
            <person name="Brunet B."/>
            <person name="Brandao M."/>
            <person name="Lumley L."/>
            <person name="Duan J."/>
            <person name="Quan G."/>
            <person name="Lucarotti C.J."/>
            <person name="Roe A.D."/>
            <person name="Sperling F.A.H."/>
            <person name="Levesque R.C."/>
            <person name="Cusson M."/>
        </authorList>
    </citation>
    <scope>NUCLEOTIDE SEQUENCE [LARGE SCALE GENOMIC DNA]</scope>
    <source>
        <strain evidence="1">Glfc:IPQL:Cfum</strain>
    </source>
</reference>
<sequence length="127" mass="14033">MCNNTPILHATTYCKKISRCSKLWGRRRAYQQRLSVGRPAVDRRGTTAPSRAARRTSAKNGGAAEERVATGREVAAARVGSKYPVSKQSPPSPGQSVLADLLVCDEEPDIDDTYRSIRIQLLILHWV</sequence>
<accession>A0ACC0JCY2</accession>
<comment type="caution">
    <text evidence="1">The sequence shown here is derived from an EMBL/GenBank/DDBJ whole genome shotgun (WGS) entry which is preliminary data.</text>
</comment>
<evidence type="ECO:0000313" key="1">
    <source>
        <dbReference type="EMBL" id="KAI8422001.1"/>
    </source>
</evidence>
<evidence type="ECO:0000313" key="2">
    <source>
        <dbReference type="Proteomes" id="UP001064048"/>
    </source>
</evidence>
<protein>
    <submittedName>
        <fullName evidence="1">Uncharacterized protein</fullName>
    </submittedName>
</protein>
<dbReference type="EMBL" id="CM046116">
    <property type="protein sequence ID" value="KAI8422001.1"/>
    <property type="molecule type" value="Genomic_DNA"/>
</dbReference>